<dbReference type="FunFam" id="2.60.40.10:FF:000020">
    <property type="entry name" value="Fibroblast growth factor receptor"/>
    <property type="match status" value="1"/>
</dbReference>
<evidence type="ECO:0000256" key="31">
    <source>
        <dbReference type="PIRSR" id="PIRSR000628-4"/>
    </source>
</evidence>
<dbReference type="GO" id="GO:0008284">
    <property type="term" value="P:positive regulation of cell population proliferation"/>
    <property type="evidence" value="ECO:0007669"/>
    <property type="project" value="InterPro"/>
</dbReference>
<keyword evidence="10" id="KW-0808">Transferase</keyword>
<evidence type="ECO:0000256" key="33">
    <source>
        <dbReference type="SAM" id="MobiDB-lite"/>
    </source>
</evidence>
<keyword evidence="16 29" id="KW-0067">ATP-binding</keyword>
<feature type="binding site" evidence="29">
    <location>
        <begin position="562"/>
        <end position="564"/>
    </location>
    <ligand>
        <name>ATP</name>
        <dbReference type="ChEBI" id="CHEBI:30616"/>
    </ligand>
</feature>
<proteinExistence type="predicted"/>
<evidence type="ECO:0000256" key="20">
    <source>
        <dbReference type="ARBA" id="ARBA00023137"/>
    </source>
</evidence>
<dbReference type="GO" id="GO:0010604">
    <property type="term" value="P:positive regulation of macromolecule metabolic process"/>
    <property type="evidence" value="ECO:0007669"/>
    <property type="project" value="UniProtKB-ARBA"/>
</dbReference>
<protein>
    <recommendedName>
        <fullName evidence="6">Fibroblast growth factor receptor 1</fullName>
        <ecNumber evidence="5">2.7.10.1</ecNumber>
    </recommendedName>
</protein>
<dbReference type="SUPFAM" id="SSF48726">
    <property type="entry name" value="Immunoglobulin"/>
    <property type="match status" value="3"/>
</dbReference>
<dbReference type="OrthoDB" id="5984265at2759"/>
<dbReference type="InterPro" id="IPR007110">
    <property type="entry name" value="Ig-like_dom"/>
</dbReference>
<dbReference type="GO" id="GO:0045597">
    <property type="term" value="P:positive regulation of cell differentiation"/>
    <property type="evidence" value="ECO:0007669"/>
    <property type="project" value="TreeGrafter"/>
</dbReference>
<keyword evidence="24" id="KW-0539">Nucleus</keyword>
<dbReference type="Pfam" id="PF13927">
    <property type="entry name" value="Ig_3"/>
    <property type="match status" value="1"/>
</dbReference>
<dbReference type="GO" id="GO:0017134">
    <property type="term" value="F:fibroblast growth factor binding"/>
    <property type="evidence" value="ECO:0007669"/>
    <property type="project" value="TreeGrafter"/>
</dbReference>
<evidence type="ECO:0000256" key="27">
    <source>
        <dbReference type="ARBA" id="ARBA00051243"/>
    </source>
</evidence>
<feature type="glycosylation site" description="N-linked (GlcNAc...) asparagine" evidence="31">
    <location>
        <position position="116"/>
    </location>
</feature>
<gene>
    <name evidence="38" type="primary">Fgfr1</name>
    <name evidence="38" type="ORF">GALDEA_R09504</name>
</gene>
<feature type="binding site" evidence="29">
    <location>
        <position position="627"/>
    </location>
    <ligand>
        <name>ATP</name>
        <dbReference type="ChEBI" id="CHEBI:30616"/>
    </ligand>
</feature>
<evidence type="ECO:0000259" key="36">
    <source>
        <dbReference type="PROSITE" id="PS50011"/>
    </source>
</evidence>
<feature type="domain" description="Ig-like" evidence="37">
    <location>
        <begin position="33"/>
        <end position="118"/>
    </location>
</feature>
<keyword evidence="15" id="KW-0418">Kinase</keyword>
<dbReference type="SMART" id="SM00219">
    <property type="entry name" value="TyrKc"/>
    <property type="match status" value="1"/>
</dbReference>
<evidence type="ECO:0000256" key="21">
    <source>
        <dbReference type="ARBA" id="ARBA00023157"/>
    </source>
</evidence>
<feature type="binding site" evidence="29 32">
    <location>
        <position position="514"/>
    </location>
    <ligand>
        <name>ATP</name>
        <dbReference type="ChEBI" id="CHEBI:30616"/>
    </ligand>
</feature>
<dbReference type="InterPro" id="IPR013151">
    <property type="entry name" value="Immunoglobulin_dom"/>
</dbReference>
<dbReference type="PIRSF" id="PIRSF000628">
    <property type="entry name" value="FGFR"/>
    <property type="match status" value="1"/>
</dbReference>
<feature type="compositionally biased region" description="Acidic residues" evidence="33">
    <location>
        <begin position="124"/>
        <end position="134"/>
    </location>
</feature>
<dbReference type="CDD" id="cd05098">
    <property type="entry name" value="PTKc_FGFR1"/>
    <property type="match status" value="1"/>
</dbReference>
<evidence type="ECO:0000256" key="24">
    <source>
        <dbReference type="ARBA" id="ARBA00023242"/>
    </source>
</evidence>
<feature type="region of interest" description="Disordered" evidence="33">
    <location>
        <begin position="121"/>
        <end position="149"/>
    </location>
</feature>
<evidence type="ECO:0000256" key="17">
    <source>
        <dbReference type="ARBA" id="ARBA00022843"/>
    </source>
</evidence>
<evidence type="ECO:0000256" key="23">
    <source>
        <dbReference type="ARBA" id="ARBA00023180"/>
    </source>
</evidence>
<evidence type="ECO:0000256" key="6">
    <source>
        <dbReference type="ARBA" id="ARBA00015507"/>
    </source>
</evidence>
<evidence type="ECO:0000313" key="39">
    <source>
        <dbReference type="Proteomes" id="UP000566440"/>
    </source>
</evidence>
<dbReference type="GO" id="GO:0080090">
    <property type="term" value="P:regulation of primary metabolic process"/>
    <property type="evidence" value="ECO:0007669"/>
    <property type="project" value="UniProtKB-ARBA"/>
</dbReference>
<evidence type="ECO:0000256" key="9">
    <source>
        <dbReference type="ARBA" id="ARBA00022553"/>
    </source>
</evidence>
<feature type="non-terminal residue" evidence="38">
    <location>
        <position position="832"/>
    </location>
</feature>
<evidence type="ECO:0000256" key="14">
    <source>
        <dbReference type="ARBA" id="ARBA00022741"/>
    </source>
</evidence>
<evidence type="ECO:0000259" key="37">
    <source>
        <dbReference type="PROSITE" id="PS50835"/>
    </source>
</evidence>
<feature type="signal peptide" evidence="35">
    <location>
        <begin position="1"/>
        <end position="21"/>
    </location>
</feature>
<keyword evidence="12 35" id="KW-0732">Signal</keyword>
<dbReference type="GO" id="GO:0031410">
    <property type="term" value="C:cytoplasmic vesicle"/>
    <property type="evidence" value="ECO:0007669"/>
    <property type="project" value="UniProtKB-SubCell"/>
</dbReference>
<evidence type="ECO:0000256" key="3">
    <source>
        <dbReference type="ARBA" id="ARBA00004514"/>
    </source>
</evidence>
<dbReference type="InterPro" id="IPR050122">
    <property type="entry name" value="RTK"/>
</dbReference>
<dbReference type="InterPro" id="IPR016248">
    <property type="entry name" value="FGF_rcpt_fam"/>
</dbReference>
<keyword evidence="18 34" id="KW-1133">Transmembrane helix</keyword>
<comment type="subcellular location">
    <subcellularLocation>
        <location evidence="2">Cell membrane</location>
        <topology evidence="2">Single-pass type I membrane protein</topology>
    </subcellularLocation>
    <subcellularLocation>
        <location evidence="3">Cytoplasm</location>
        <location evidence="3">Cytosol</location>
    </subcellularLocation>
    <subcellularLocation>
        <location evidence="4">Cytoplasmic vesicle</location>
    </subcellularLocation>
    <subcellularLocation>
        <location evidence="1">Nucleus</location>
    </subcellularLocation>
</comment>
<dbReference type="InterPro" id="IPR008266">
    <property type="entry name" value="Tyr_kinase_AS"/>
</dbReference>
<keyword evidence="11 34" id="KW-0812">Transmembrane</keyword>
<comment type="caution">
    <text evidence="38">The sequence shown here is derived from an EMBL/GenBank/DDBJ whole genome shotgun (WGS) entry which is preliminary data.</text>
</comment>
<feature type="glycosylation site" description="N-linked (GlcNAc...) asparagine" evidence="31">
    <location>
        <position position="266"/>
    </location>
</feature>
<feature type="glycosylation site" description="N-linked (GlcNAc...) asparagine" evidence="31">
    <location>
        <position position="298"/>
    </location>
</feature>
<evidence type="ECO:0000256" key="13">
    <source>
        <dbReference type="ARBA" id="ARBA00022737"/>
    </source>
</evidence>
<evidence type="ECO:0000256" key="1">
    <source>
        <dbReference type="ARBA" id="ARBA00004123"/>
    </source>
</evidence>
<evidence type="ECO:0000256" key="2">
    <source>
        <dbReference type="ARBA" id="ARBA00004251"/>
    </source>
</evidence>
<feature type="binding site" evidence="29">
    <location>
        <begin position="484"/>
        <end position="490"/>
    </location>
    <ligand>
        <name>ATP</name>
        <dbReference type="ChEBI" id="CHEBI:30616"/>
    </ligand>
</feature>
<dbReference type="GO" id="GO:0005524">
    <property type="term" value="F:ATP binding"/>
    <property type="evidence" value="ECO:0007669"/>
    <property type="project" value="UniProtKB-UniRule"/>
</dbReference>
<dbReference type="InterPro" id="IPR017441">
    <property type="entry name" value="Protein_kinase_ATP_BS"/>
</dbReference>
<dbReference type="PANTHER" id="PTHR24416:SF131">
    <property type="entry name" value="FIBROBLAST GROWTH FACTOR RECEPTOR 1"/>
    <property type="match status" value="1"/>
</dbReference>
<reference evidence="38 39" key="1">
    <citation type="submission" date="2019-09" db="EMBL/GenBank/DDBJ databases">
        <title>Bird 10,000 Genomes (B10K) Project - Family phase.</title>
        <authorList>
            <person name="Zhang G."/>
        </authorList>
    </citation>
    <scope>NUCLEOTIDE SEQUENCE [LARGE SCALE GENOMIC DNA]</scope>
    <source>
        <strain evidence="38">B10K-DU-001-62</strain>
        <tissue evidence="38">Muscle</tissue>
    </source>
</reference>
<keyword evidence="22" id="KW-0675">Receptor</keyword>
<dbReference type="PANTHER" id="PTHR24416">
    <property type="entry name" value="TYROSINE-PROTEIN KINASE RECEPTOR"/>
    <property type="match status" value="1"/>
</dbReference>
<keyword evidence="39" id="KW-1185">Reference proteome</keyword>
<keyword evidence="17" id="KW-0832">Ubl conjugation</keyword>
<evidence type="ECO:0000256" key="10">
    <source>
        <dbReference type="ARBA" id="ARBA00022679"/>
    </source>
</evidence>
<dbReference type="GO" id="GO:0005886">
    <property type="term" value="C:plasma membrane"/>
    <property type="evidence" value="ECO:0007669"/>
    <property type="project" value="UniProtKB-SubCell"/>
</dbReference>
<dbReference type="InterPro" id="IPR020635">
    <property type="entry name" value="Tyr_kinase_cat_dom"/>
</dbReference>
<comment type="catalytic activity">
    <reaction evidence="27">
        <text>L-tyrosyl-[protein] + ATP = O-phospho-L-tyrosyl-[protein] + ADP + H(+)</text>
        <dbReference type="Rhea" id="RHEA:10596"/>
        <dbReference type="Rhea" id="RHEA-COMP:10136"/>
        <dbReference type="Rhea" id="RHEA-COMP:20101"/>
        <dbReference type="ChEBI" id="CHEBI:15378"/>
        <dbReference type="ChEBI" id="CHEBI:30616"/>
        <dbReference type="ChEBI" id="CHEBI:46858"/>
        <dbReference type="ChEBI" id="CHEBI:61978"/>
        <dbReference type="ChEBI" id="CHEBI:456216"/>
        <dbReference type="EC" id="2.7.10.1"/>
    </reaction>
</comment>
<evidence type="ECO:0000256" key="18">
    <source>
        <dbReference type="ARBA" id="ARBA00022989"/>
    </source>
</evidence>
<evidence type="ECO:0000256" key="16">
    <source>
        <dbReference type="ARBA" id="ARBA00022840"/>
    </source>
</evidence>
<dbReference type="InterPro" id="IPR036179">
    <property type="entry name" value="Ig-like_dom_sf"/>
</dbReference>
<dbReference type="InterPro" id="IPR028174">
    <property type="entry name" value="FGF_rcpt_1"/>
</dbReference>
<dbReference type="EMBL" id="VWZX01011013">
    <property type="protein sequence ID" value="NXI47863.1"/>
    <property type="molecule type" value="Genomic_DNA"/>
</dbReference>
<dbReference type="InterPro" id="IPR003599">
    <property type="entry name" value="Ig_sub"/>
</dbReference>
<dbReference type="EC" id="2.7.10.1" evidence="5"/>
<feature type="domain" description="Ig-like" evidence="37">
    <location>
        <begin position="145"/>
        <end position="248"/>
    </location>
</feature>
<dbReference type="Gene3D" id="3.30.200.20">
    <property type="entry name" value="Phosphorylase Kinase, domain 1"/>
    <property type="match status" value="1"/>
</dbReference>
<evidence type="ECO:0000256" key="25">
    <source>
        <dbReference type="ARBA" id="ARBA00023319"/>
    </source>
</evidence>
<evidence type="ECO:0000256" key="8">
    <source>
        <dbReference type="ARBA" id="ARBA00022490"/>
    </source>
</evidence>
<evidence type="ECO:0000256" key="15">
    <source>
        <dbReference type="ARBA" id="ARBA00022777"/>
    </source>
</evidence>
<dbReference type="GO" id="GO:0005634">
    <property type="term" value="C:nucleus"/>
    <property type="evidence" value="ECO:0007669"/>
    <property type="project" value="UniProtKB-SubCell"/>
</dbReference>
<dbReference type="InterPro" id="IPR013783">
    <property type="entry name" value="Ig-like_fold"/>
</dbReference>
<keyword evidence="9" id="KW-0597">Phosphoprotein</keyword>
<dbReference type="PROSITE" id="PS50835">
    <property type="entry name" value="IG_LIKE"/>
    <property type="match status" value="3"/>
</dbReference>
<feature type="region of interest" description="Disordered" evidence="33">
    <location>
        <begin position="790"/>
        <end position="832"/>
    </location>
</feature>
<feature type="transmembrane region" description="Helical" evidence="34">
    <location>
        <begin position="379"/>
        <end position="399"/>
    </location>
</feature>
<dbReference type="SMART" id="SM00408">
    <property type="entry name" value="IGc2"/>
    <property type="match status" value="3"/>
</dbReference>
<evidence type="ECO:0000256" key="5">
    <source>
        <dbReference type="ARBA" id="ARBA00011902"/>
    </source>
</evidence>
<keyword evidence="21 30" id="KW-1015">Disulfide bond</keyword>
<dbReference type="InterPro" id="IPR001245">
    <property type="entry name" value="Ser-Thr/Tyr_kinase_cat_dom"/>
</dbReference>
<keyword evidence="23 31" id="KW-0325">Glycoprotein</keyword>
<dbReference type="GO" id="GO:0030154">
    <property type="term" value="P:cell differentiation"/>
    <property type="evidence" value="ECO:0007669"/>
    <property type="project" value="UniProtKB-ARBA"/>
</dbReference>
<feature type="glycosylation site" description="N-linked (GlcNAc...) asparagine" evidence="31">
    <location>
        <position position="76"/>
    </location>
</feature>
<keyword evidence="25" id="KW-0393">Immunoglobulin domain</keyword>
<dbReference type="GO" id="GO:0005829">
    <property type="term" value="C:cytosol"/>
    <property type="evidence" value="ECO:0007669"/>
    <property type="project" value="UniProtKB-SubCell"/>
</dbReference>
<feature type="compositionally biased region" description="Polar residues" evidence="33">
    <location>
        <begin position="793"/>
        <end position="802"/>
    </location>
</feature>
<dbReference type="PROSITE" id="PS50011">
    <property type="entry name" value="PROTEIN_KINASE_DOM"/>
    <property type="match status" value="1"/>
</dbReference>
<feature type="active site" description="Proton acceptor" evidence="28">
    <location>
        <position position="623"/>
    </location>
</feature>
<dbReference type="PROSITE" id="PS00107">
    <property type="entry name" value="PROTEIN_KINASE_ATP"/>
    <property type="match status" value="1"/>
</dbReference>
<keyword evidence="13" id="KW-0677">Repeat</keyword>
<dbReference type="InterPro" id="IPR011009">
    <property type="entry name" value="Kinase-like_dom_sf"/>
</dbReference>
<dbReference type="Pfam" id="PF07679">
    <property type="entry name" value="I-set"/>
    <property type="match status" value="1"/>
</dbReference>
<evidence type="ECO:0000256" key="19">
    <source>
        <dbReference type="ARBA" id="ARBA00023136"/>
    </source>
</evidence>
<evidence type="ECO:0000256" key="35">
    <source>
        <dbReference type="SAM" id="SignalP"/>
    </source>
</evidence>
<dbReference type="GO" id="GO:0048513">
    <property type="term" value="P:animal organ development"/>
    <property type="evidence" value="ECO:0007669"/>
    <property type="project" value="UniProtKB-ARBA"/>
</dbReference>
<dbReference type="FunFam" id="2.60.40.10:FF:000408">
    <property type="entry name" value="Fibroblast growth factor receptor"/>
    <property type="match status" value="1"/>
</dbReference>
<dbReference type="InterPro" id="IPR000719">
    <property type="entry name" value="Prot_kinase_dom"/>
</dbReference>
<evidence type="ECO:0000256" key="29">
    <source>
        <dbReference type="PIRSR" id="PIRSR000628-2"/>
    </source>
</evidence>
<dbReference type="SMART" id="SM00409">
    <property type="entry name" value="IG"/>
    <property type="match status" value="3"/>
</dbReference>
<name>A0A7K9TJG2_9PICI</name>
<feature type="domain" description="Ig-like" evidence="37">
    <location>
        <begin position="257"/>
        <end position="359"/>
    </location>
</feature>
<keyword evidence="8" id="KW-0963">Cytoplasm</keyword>
<evidence type="ECO:0000256" key="7">
    <source>
        <dbReference type="ARBA" id="ARBA00022475"/>
    </source>
</evidence>
<feature type="glycosylation site" description="N-linked (GlcNAc...) asparagine" evidence="31">
    <location>
        <position position="229"/>
    </location>
</feature>
<feature type="chain" id="PRO_5029845340" description="Fibroblast growth factor receptor 1" evidence="35">
    <location>
        <begin position="22"/>
        <end position="832"/>
    </location>
</feature>
<dbReference type="AlphaFoldDB" id="A0A7K9TJG2"/>
<feature type="glycosylation site" description="N-linked (GlcNAc...) asparagine" evidence="31">
    <location>
        <position position="242"/>
    </location>
</feature>
<dbReference type="Proteomes" id="UP000566440">
    <property type="component" value="Unassembled WGS sequence"/>
</dbReference>
<feature type="disulfide bond" evidence="30">
    <location>
        <begin position="54"/>
        <end position="100"/>
    </location>
</feature>
<dbReference type="FunFam" id="1.10.510.10:FF:000007">
    <property type="entry name" value="Fibroblast growth factor receptor"/>
    <property type="match status" value="1"/>
</dbReference>
<evidence type="ECO:0000256" key="32">
    <source>
        <dbReference type="PROSITE-ProRule" id="PRU10141"/>
    </source>
</evidence>
<evidence type="ECO:0000256" key="12">
    <source>
        <dbReference type="ARBA" id="ARBA00022729"/>
    </source>
</evidence>
<feature type="non-terminal residue" evidence="38">
    <location>
        <position position="1"/>
    </location>
</feature>
<evidence type="ECO:0000313" key="38">
    <source>
        <dbReference type="EMBL" id="NXI47863.1"/>
    </source>
</evidence>
<dbReference type="GO" id="GO:0005007">
    <property type="term" value="F:fibroblast growth factor receptor activity"/>
    <property type="evidence" value="ECO:0007669"/>
    <property type="project" value="InterPro"/>
</dbReference>
<dbReference type="PROSITE" id="PS00109">
    <property type="entry name" value="PROTEIN_KINASE_TYR"/>
    <property type="match status" value="1"/>
</dbReference>
<feature type="binding site" evidence="29">
    <location>
        <position position="641"/>
    </location>
    <ligand>
        <name>ATP</name>
        <dbReference type="ChEBI" id="CHEBI:30616"/>
    </ligand>
</feature>
<dbReference type="InterPro" id="IPR013098">
    <property type="entry name" value="Ig_I-set"/>
</dbReference>
<dbReference type="Gene3D" id="2.60.40.10">
    <property type="entry name" value="Immunoglobulins"/>
    <property type="match status" value="3"/>
</dbReference>
<keyword evidence="7" id="KW-1003">Cell membrane</keyword>
<feature type="domain" description="Protein kinase" evidence="36">
    <location>
        <begin position="478"/>
        <end position="758"/>
    </location>
</feature>
<evidence type="ECO:0000256" key="30">
    <source>
        <dbReference type="PIRSR" id="PIRSR000628-3"/>
    </source>
</evidence>
<dbReference type="Pfam" id="PF07714">
    <property type="entry name" value="PK_Tyr_Ser-Thr"/>
    <property type="match status" value="1"/>
</dbReference>
<dbReference type="FunFam" id="2.60.40.10:FF:000016">
    <property type="entry name" value="Fibroblast growth factor receptor"/>
    <property type="match status" value="1"/>
</dbReference>
<dbReference type="SUPFAM" id="SSF56112">
    <property type="entry name" value="Protein kinase-like (PK-like)"/>
    <property type="match status" value="1"/>
</dbReference>
<feature type="binding site" evidence="29">
    <location>
        <position position="568"/>
    </location>
    <ligand>
        <name>ATP</name>
        <dbReference type="ChEBI" id="CHEBI:30616"/>
    </ligand>
</feature>
<dbReference type="Pfam" id="PF00047">
    <property type="entry name" value="ig"/>
    <property type="match status" value="1"/>
</dbReference>
<evidence type="ECO:0000256" key="28">
    <source>
        <dbReference type="PIRSR" id="PIRSR000628-1"/>
    </source>
</evidence>
<keyword evidence="19 34" id="KW-0472">Membrane</keyword>
<evidence type="ECO:0000256" key="11">
    <source>
        <dbReference type="ARBA" id="ARBA00022692"/>
    </source>
</evidence>
<evidence type="ECO:0000256" key="34">
    <source>
        <dbReference type="SAM" id="Phobius"/>
    </source>
</evidence>
<sequence length="832" mass="92781">MFTWRCLILWAVLVTATLSAARPAPTLPDQVLPKAKIEVESYSAHPGDLLQLRCRLRDDVQSINWVRDGIQLAENNRTRITGEEVEVRDAVPEDSGLYACMTNSPSGSETTYFSVNVSDALPSAEDDDDEDDSSSEEKEADNSKPNQAIAPYWTYPEKMEKKLHAVPAAKTVKFKCPSSGTPNPTLRWLKNGKEFKPDHRIGGYKVPELGGRGDVGIIMDSVVPSDKGNYTCIVENKYGSINHTYQLDVVERSPHRPILQAGLPANKTVALGSNVEFVCKVYSDPQPHIQWLKHIEVNGSKIGPDNLPYVQILKTAGVNTTDKEMEVLHLRNVSFEDAGEYTCLAGNSIGISHHSAWLTVLEAIEDTPAMMTSPLYLEIIIYCTGAFLISCMVVTVIIYKMKSTTKKTDFNSQLAVHKLAKSIPLRRQVSADSSSSMNSGVMLVRPSRLSSSGTPMLAGVSEYELPEDPRWELPRDRLILGKPLGEGCFGQVVLAEAIGLDKDKPNRVTKVAVKMLKSDATEKDLSDLISEMEMMKMIGKHKNIINLLGACTQEGPLYVIVEYASKGNLREYLQARRPPGMEYCYNPTRVPEEQLSFKDLVSCAYQVARGMEYLASKKCIHRDLAARNVLVTEDNVMKIADFGLARDIHHIDYYKKTTNGRLPVKWMAPEALFDRIYTHQSDVWSFGVLLWEIFTLGGSPYPGVPVEELFKLLKEGHRMDKPSNCTNELYMMMRDCWHAVPSQRPTFKQLVEDLDRIVAMTSNQVGELAPTLPGEYLDLSMPLDQYSPGFPDTRSSTCSSGEDSVFSHDPLPDEPCLPKFPPQHTNGGLKRH</sequence>
<feature type="glycosylation site" description="N-linked (GlcNAc...) asparagine" evidence="31">
    <location>
        <position position="332"/>
    </location>
</feature>
<accession>A0A7K9TJG2</accession>
<dbReference type="Gene3D" id="1.10.510.10">
    <property type="entry name" value="Transferase(Phosphotransferase) domain 1"/>
    <property type="match status" value="1"/>
</dbReference>
<feature type="glycosylation site" description="N-linked (GlcNAc...) asparagine" evidence="31">
    <location>
        <position position="319"/>
    </location>
</feature>
<dbReference type="PRINTS" id="PR00109">
    <property type="entry name" value="TYRKINASE"/>
</dbReference>
<evidence type="ECO:0000256" key="22">
    <source>
        <dbReference type="ARBA" id="ARBA00023170"/>
    </source>
</evidence>
<feature type="disulfide bond" evidence="30">
    <location>
        <begin position="279"/>
        <end position="343"/>
    </location>
</feature>
<dbReference type="FunFam" id="3.30.200.20:FF:000011">
    <property type="entry name" value="Fibroblast growth factor receptor"/>
    <property type="match status" value="1"/>
</dbReference>
<dbReference type="CDD" id="cd04973">
    <property type="entry name" value="IgI_1_FGFR"/>
    <property type="match status" value="1"/>
</dbReference>
<feature type="disulfide bond" evidence="30">
    <location>
        <begin position="176"/>
        <end position="232"/>
    </location>
</feature>
<dbReference type="GO" id="GO:0043235">
    <property type="term" value="C:receptor complex"/>
    <property type="evidence" value="ECO:0007669"/>
    <property type="project" value="TreeGrafter"/>
</dbReference>
<keyword evidence="14 32" id="KW-0547">Nucleotide-binding</keyword>
<dbReference type="InterPro" id="IPR003598">
    <property type="entry name" value="Ig_sub2"/>
</dbReference>
<evidence type="ECO:0000256" key="4">
    <source>
        <dbReference type="ARBA" id="ARBA00004541"/>
    </source>
</evidence>
<keyword evidence="26" id="KW-0968">Cytoplasmic vesicle</keyword>
<keyword evidence="20" id="KW-0829">Tyrosine-protein kinase</keyword>
<organism evidence="38 39">
    <name type="scientific">Galbula dea</name>
    <dbReference type="NCBI Taxonomy" id="1109041"/>
    <lineage>
        <taxon>Eukaryota</taxon>
        <taxon>Metazoa</taxon>
        <taxon>Chordata</taxon>
        <taxon>Craniata</taxon>
        <taxon>Vertebrata</taxon>
        <taxon>Euteleostomi</taxon>
        <taxon>Archelosauria</taxon>
        <taxon>Archosauria</taxon>
        <taxon>Dinosauria</taxon>
        <taxon>Saurischia</taxon>
        <taxon>Theropoda</taxon>
        <taxon>Coelurosauria</taxon>
        <taxon>Aves</taxon>
        <taxon>Neognathae</taxon>
        <taxon>Neoaves</taxon>
        <taxon>Telluraves</taxon>
        <taxon>Coraciimorphae</taxon>
        <taxon>Piciformes</taxon>
        <taxon>Galbulidae</taxon>
        <taxon>Galbula</taxon>
    </lineage>
</organism>
<evidence type="ECO:0000256" key="26">
    <source>
        <dbReference type="ARBA" id="ARBA00023329"/>
    </source>
</evidence>